<reference evidence="7 8" key="1">
    <citation type="submission" date="2010-12" db="EMBL/GenBank/DDBJ databases">
        <title>Complete sequence of Desulfurispirillum indicum S5.</title>
        <authorList>
            <consortium name="US DOE Joint Genome Institute"/>
            <person name="Lucas S."/>
            <person name="Copeland A."/>
            <person name="Lapidus A."/>
            <person name="Cheng J.-F."/>
            <person name="Goodwin L."/>
            <person name="Pitluck S."/>
            <person name="Chertkov O."/>
            <person name="Held B."/>
            <person name="Detter J.C."/>
            <person name="Han C."/>
            <person name="Tapia R."/>
            <person name="Land M."/>
            <person name="Hauser L."/>
            <person name="Kyrpides N."/>
            <person name="Ivanova N."/>
            <person name="Mikhailova N."/>
            <person name="Haggblom M."/>
            <person name="Rauschenbach I."/>
            <person name="Bini E."/>
            <person name="Woyke T."/>
        </authorList>
    </citation>
    <scope>NUCLEOTIDE SEQUENCE [LARGE SCALE GENOMIC DNA]</scope>
    <source>
        <strain evidence="8">ATCC BAA-1389 / DSM 22839 / S5</strain>
    </source>
</reference>
<dbReference type="GO" id="GO:0005524">
    <property type="term" value="F:ATP binding"/>
    <property type="evidence" value="ECO:0007669"/>
    <property type="project" value="UniProtKB-KW"/>
</dbReference>
<evidence type="ECO:0000259" key="6">
    <source>
        <dbReference type="PROSITE" id="PS50893"/>
    </source>
</evidence>
<evidence type="ECO:0000256" key="1">
    <source>
        <dbReference type="ARBA" id="ARBA00022448"/>
    </source>
</evidence>
<comment type="function">
    <text evidence="5">Part of the ABC transporter complex HmuTUV involved in hemin import. Responsible for energy coupling to the transport system.</text>
</comment>
<evidence type="ECO:0000313" key="8">
    <source>
        <dbReference type="Proteomes" id="UP000002572"/>
    </source>
</evidence>
<dbReference type="SMART" id="SM00382">
    <property type="entry name" value="AAA"/>
    <property type="match status" value="1"/>
</dbReference>
<dbReference type="Proteomes" id="UP000002572">
    <property type="component" value="Chromosome"/>
</dbReference>
<dbReference type="PROSITE" id="PS50893">
    <property type="entry name" value="ABC_TRANSPORTER_2"/>
    <property type="match status" value="1"/>
</dbReference>
<keyword evidence="4" id="KW-1278">Translocase</keyword>
<dbReference type="InterPro" id="IPR027417">
    <property type="entry name" value="P-loop_NTPase"/>
</dbReference>
<keyword evidence="1" id="KW-0813">Transport</keyword>
<dbReference type="HOGENOM" id="CLU_000604_1_11_0"/>
<dbReference type="SUPFAM" id="SSF52540">
    <property type="entry name" value="P-loop containing nucleoside triphosphate hydrolases"/>
    <property type="match status" value="1"/>
</dbReference>
<evidence type="ECO:0000256" key="5">
    <source>
        <dbReference type="ARBA" id="ARBA00037066"/>
    </source>
</evidence>
<dbReference type="InterPro" id="IPR003439">
    <property type="entry name" value="ABC_transporter-like_ATP-bd"/>
</dbReference>
<evidence type="ECO:0000256" key="4">
    <source>
        <dbReference type="ARBA" id="ARBA00022967"/>
    </source>
</evidence>
<dbReference type="KEGG" id="din:Selin_1609"/>
<dbReference type="AlphaFoldDB" id="E6W0C1"/>
<sequence length="265" mass="28877">MIHLENLHFAYGPNPVLQDITMTISQGEIVSILGPNGCGKSTLLKLLRGVLKPQQGTVSWQGQPPHAIKRREMACRCAVVSQSEQPLFGYTVEEMVSMARFARLGLTGTMGASDRQAIEEALQATDIVHLRHKSIMRISGGERQRVYLARALAQQATVLLLDEATSSLDLDHRWDTARLLQHMNRQQSTTIVQVSHDLDLAAATSHRIILLNATGQIVASGTPTQVYTPEHLASALRVHVAVDINPHSGTPRVTPLGSLRSHGGS</sequence>
<keyword evidence="2" id="KW-0547">Nucleotide-binding</keyword>
<dbReference type="InterPro" id="IPR003593">
    <property type="entry name" value="AAA+_ATPase"/>
</dbReference>
<dbReference type="InParanoid" id="E6W0C1"/>
<evidence type="ECO:0000256" key="3">
    <source>
        <dbReference type="ARBA" id="ARBA00022840"/>
    </source>
</evidence>
<dbReference type="FunCoup" id="E6W0C1">
    <property type="interactions" value="337"/>
</dbReference>
<accession>E6W0C1</accession>
<dbReference type="PANTHER" id="PTHR42794">
    <property type="entry name" value="HEMIN IMPORT ATP-BINDING PROTEIN HMUV"/>
    <property type="match status" value="1"/>
</dbReference>
<dbReference type="Gene3D" id="3.40.50.300">
    <property type="entry name" value="P-loop containing nucleotide triphosphate hydrolases"/>
    <property type="match status" value="1"/>
</dbReference>
<evidence type="ECO:0000256" key="2">
    <source>
        <dbReference type="ARBA" id="ARBA00022741"/>
    </source>
</evidence>
<feature type="domain" description="ABC transporter" evidence="6">
    <location>
        <begin position="2"/>
        <end position="239"/>
    </location>
</feature>
<dbReference type="PANTHER" id="PTHR42794:SF1">
    <property type="entry name" value="HEMIN IMPORT ATP-BINDING PROTEIN HMUV"/>
    <property type="match status" value="1"/>
</dbReference>
<dbReference type="Pfam" id="PF00005">
    <property type="entry name" value="ABC_tran"/>
    <property type="match status" value="1"/>
</dbReference>
<dbReference type="GO" id="GO:0016887">
    <property type="term" value="F:ATP hydrolysis activity"/>
    <property type="evidence" value="ECO:0007669"/>
    <property type="project" value="InterPro"/>
</dbReference>
<evidence type="ECO:0000313" key="7">
    <source>
        <dbReference type="EMBL" id="ADU66339.1"/>
    </source>
</evidence>
<protein>
    <submittedName>
        <fullName evidence="7">ABC transporter related protein</fullName>
    </submittedName>
</protein>
<dbReference type="EMBL" id="CP002432">
    <property type="protein sequence ID" value="ADU66339.1"/>
    <property type="molecule type" value="Genomic_DNA"/>
</dbReference>
<keyword evidence="3" id="KW-0067">ATP-binding</keyword>
<dbReference type="STRING" id="653733.Selin_1609"/>
<organism evidence="7 8">
    <name type="scientific">Desulfurispirillum indicum (strain ATCC BAA-1389 / DSM 22839 / S5)</name>
    <dbReference type="NCBI Taxonomy" id="653733"/>
    <lineage>
        <taxon>Bacteria</taxon>
        <taxon>Pseudomonadati</taxon>
        <taxon>Chrysiogenota</taxon>
        <taxon>Chrysiogenia</taxon>
        <taxon>Chrysiogenales</taxon>
        <taxon>Chrysiogenaceae</taxon>
        <taxon>Desulfurispirillum</taxon>
    </lineage>
</organism>
<proteinExistence type="predicted"/>
<keyword evidence="8" id="KW-1185">Reference proteome</keyword>
<dbReference type="eggNOG" id="COG1120">
    <property type="taxonomic scope" value="Bacteria"/>
</dbReference>
<name>E6W0C1_DESIS</name>
<dbReference type="RefSeq" id="WP_013506219.1">
    <property type="nucleotide sequence ID" value="NC_014836.1"/>
</dbReference>
<dbReference type="CDD" id="cd03214">
    <property type="entry name" value="ABC_Iron-Siderophores_B12_Hemin"/>
    <property type="match status" value="1"/>
</dbReference>
<dbReference type="OrthoDB" id="9799337at2"/>
<dbReference type="FunFam" id="3.40.50.300:FF:000134">
    <property type="entry name" value="Iron-enterobactin ABC transporter ATP-binding protein"/>
    <property type="match status" value="1"/>
</dbReference>
<gene>
    <name evidence="7" type="ordered locus">Selin_1609</name>
</gene>